<dbReference type="InterPro" id="IPR013012">
    <property type="entry name" value="PTS_EIIB_3"/>
</dbReference>
<keyword evidence="5" id="KW-0598">Phosphotransferase system</keyword>
<accession>A0ABV3X4F5</accession>
<dbReference type="EMBL" id="JARVLH010000003">
    <property type="protein sequence ID" value="MEX5285084.1"/>
    <property type="molecule type" value="Genomic_DNA"/>
</dbReference>
<evidence type="ECO:0000256" key="6">
    <source>
        <dbReference type="ARBA" id="ARBA00022777"/>
    </source>
</evidence>
<proteinExistence type="predicted"/>
<dbReference type="SUPFAM" id="SSF52794">
    <property type="entry name" value="PTS system IIB component-like"/>
    <property type="match status" value="1"/>
</dbReference>
<keyword evidence="2" id="KW-0597">Phosphoprotein</keyword>
<dbReference type="PANTHER" id="PTHR34581">
    <property type="entry name" value="PTS SYSTEM N,N'-DIACETYLCHITOBIOSE-SPECIFIC EIIB COMPONENT"/>
    <property type="match status" value="1"/>
</dbReference>
<keyword evidence="10" id="KW-1185">Reference proteome</keyword>
<sequence length="101" mass="11052">MRRIVLLCSAGVSTSLLVRKMEEEAARQGYDCSVSFFPIAEAGSAVQLADVLMLAPQAKHQLGELKVRYPKVHFDVIPEKLYGEMDAPAILDLAQKAAGDY</sequence>
<dbReference type="InterPro" id="IPR003501">
    <property type="entry name" value="PTS_EIIB_2/3"/>
</dbReference>
<feature type="domain" description="PTS EIIB type-3" evidence="8">
    <location>
        <begin position="1"/>
        <end position="101"/>
    </location>
</feature>
<keyword evidence="1" id="KW-0813">Transport</keyword>
<dbReference type="InterPro" id="IPR036095">
    <property type="entry name" value="PTS_EIIB-like_sf"/>
</dbReference>
<protein>
    <submittedName>
        <fullName evidence="9">PTS lactose transporter subunit IIB</fullName>
    </submittedName>
</protein>
<evidence type="ECO:0000256" key="4">
    <source>
        <dbReference type="ARBA" id="ARBA00022679"/>
    </source>
</evidence>
<keyword evidence="6" id="KW-0418">Kinase</keyword>
<evidence type="ECO:0000256" key="3">
    <source>
        <dbReference type="ARBA" id="ARBA00022597"/>
    </source>
</evidence>
<evidence type="ECO:0000256" key="1">
    <source>
        <dbReference type="ARBA" id="ARBA00022448"/>
    </source>
</evidence>
<evidence type="ECO:0000313" key="9">
    <source>
        <dbReference type="EMBL" id="MEX5285084.1"/>
    </source>
</evidence>
<comment type="caution">
    <text evidence="9">The sequence shown here is derived from an EMBL/GenBank/DDBJ whole genome shotgun (WGS) entry which is preliminary data.</text>
</comment>
<dbReference type="Pfam" id="PF02302">
    <property type="entry name" value="PTS_IIB"/>
    <property type="match status" value="1"/>
</dbReference>
<feature type="modified residue" description="Phosphocysteine; by EIIA" evidence="7">
    <location>
        <position position="8"/>
    </location>
</feature>
<dbReference type="Proteomes" id="UP001559623">
    <property type="component" value="Unassembled WGS sequence"/>
</dbReference>
<dbReference type="InterPro" id="IPR051819">
    <property type="entry name" value="PTS_sugar-specific_EIIB"/>
</dbReference>
<dbReference type="PROSITE" id="PS51100">
    <property type="entry name" value="PTS_EIIB_TYPE_3"/>
    <property type="match status" value="1"/>
</dbReference>
<reference evidence="9 10" key="1">
    <citation type="submission" date="2023-04" db="EMBL/GenBank/DDBJ databases">
        <title>Genome Sequence of Selenomonas sputigena ATCC 33150.</title>
        <authorList>
            <person name="Miller D.P."/>
            <person name="Anvari S."/>
            <person name="Polson S.W."/>
            <person name="Macdonald M."/>
            <person name="Mcdowell J.V."/>
        </authorList>
    </citation>
    <scope>NUCLEOTIDE SEQUENCE [LARGE SCALE GENOMIC DNA]</scope>
    <source>
        <strain evidence="9 10">ATCC 33150</strain>
    </source>
</reference>
<dbReference type="Gene3D" id="3.40.50.2300">
    <property type="match status" value="1"/>
</dbReference>
<name>A0ABV3X4F5_9FIRM</name>
<organism evidence="9 10">
    <name type="scientific">Selenomonas sputigena</name>
    <dbReference type="NCBI Taxonomy" id="69823"/>
    <lineage>
        <taxon>Bacteria</taxon>
        <taxon>Bacillati</taxon>
        <taxon>Bacillota</taxon>
        <taxon>Negativicutes</taxon>
        <taxon>Selenomonadales</taxon>
        <taxon>Selenomonadaceae</taxon>
        <taxon>Selenomonas</taxon>
    </lineage>
</organism>
<evidence type="ECO:0000256" key="7">
    <source>
        <dbReference type="PROSITE-ProRule" id="PRU00423"/>
    </source>
</evidence>
<dbReference type="PANTHER" id="PTHR34581:SF2">
    <property type="entry name" value="PTS SYSTEM N,N'-DIACETYLCHITOBIOSE-SPECIFIC EIIB COMPONENT"/>
    <property type="match status" value="1"/>
</dbReference>
<gene>
    <name evidence="9" type="ORF">QCO44_05435</name>
</gene>
<keyword evidence="3" id="KW-0762">Sugar transport</keyword>
<evidence type="ECO:0000256" key="5">
    <source>
        <dbReference type="ARBA" id="ARBA00022683"/>
    </source>
</evidence>
<keyword evidence="4" id="KW-0808">Transferase</keyword>
<evidence type="ECO:0000256" key="2">
    <source>
        <dbReference type="ARBA" id="ARBA00022553"/>
    </source>
</evidence>
<dbReference type="RefSeq" id="WP_368846812.1">
    <property type="nucleotide sequence ID" value="NZ_CP194411.1"/>
</dbReference>
<evidence type="ECO:0000313" key="10">
    <source>
        <dbReference type="Proteomes" id="UP001559623"/>
    </source>
</evidence>
<evidence type="ECO:0000259" key="8">
    <source>
        <dbReference type="PROSITE" id="PS51100"/>
    </source>
</evidence>